<dbReference type="InterPro" id="IPR003786">
    <property type="entry name" value="FdhD"/>
</dbReference>
<comment type="similarity">
    <text evidence="3">Belongs to the FdhD family.</text>
</comment>
<organism evidence="4 5">
    <name type="scientific">Streptomyces zingiberis</name>
    <dbReference type="NCBI Taxonomy" id="2053010"/>
    <lineage>
        <taxon>Bacteria</taxon>
        <taxon>Bacillati</taxon>
        <taxon>Actinomycetota</taxon>
        <taxon>Actinomycetes</taxon>
        <taxon>Kitasatosporales</taxon>
        <taxon>Streptomycetaceae</taxon>
        <taxon>Streptomyces</taxon>
    </lineage>
</organism>
<evidence type="ECO:0000256" key="2">
    <source>
        <dbReference type="ARBA" id="ARBA00023150"/>
    </source>
</evidence>
<reference evidence="4 5" key="1">
    <citation type="submission" date="2020-03" db="EMBL/GenBank/DDBJ databases">
        <title>WGS of actinomycetes isolated from Thailand.</title>
        <authorList>
            <person name="Thawai C."/>
        </authorList>
    </citation>
    <scope>NUCLEOTIDE SEQUENCE [LARGE SCALE GENOMIC DNA]</scope>
    <source>
        <strain evidence="4 5">PLAI 1-29</strain>
    </source>
</reference>
<comment type="subcellular location">
    <subcellularLocation>
        <location evidence="3">Cytoplasm</location>
    </subcellularLocation>
</comment>
<accession>A0ABX1C4Q8</accession>
<dbReference type="Proteomes" id="UP000695264">
    <property type="component" value="Unassembled WGS sequence"/>
</dbReference>
<dbReference type="RefSeq" id="WP_168103545.1">
    <property type="nucleotide sequence ID" value="NZ_JAATEN010000018.1"/>
</dbReference>
<dbReference type="EMBL" id="JAATEN010000018">
    <property type="protein sequence ID" value="NJQ02902.1"/>
    <property type="molecule type" value="Genomic_DNA"/>
</dbReference>
<keyword evidence="5" id="KW-1185">Reference proteome</keyword>
<dbReference type="Pfam" id="PF02634">
    <property type="entry name" value="FdhD-NarQ"/>
    <property type="match status" value="1"/>
</dbReference>
<sequence>MGRVTERRRVTRIRGGVVSARPDTLVAEEPLEIRLNGKPLAVTMRTPGDDFALAAGFLVSEGVLGRAEELANIVYCAGATADGANTYNVVDVRLAPGVVVPDVTLERNVYTTSSCGLCGKASLDAVRTTARWPVADEPPVRLTPALLAGLPDRLREAQRVFDRTGGLHAAGLFSPEGELLDLREDVGRHNAVDKLVGRALRDGRLPLSRSVLLVSGRASFELAQKAVMAGIPVLAAVSAPSSLAVDLAAESGLTLVGFLRGDSMNVYAGAERVDTGR</sequence>
<dbReference type="InterPro" id="IPR016193">
    <property type="entry name" value="Cytidine_deaminase-like"/>
</dbReference>
<gene>
    <name evidence="3 4" type="primary">fdhD</name>
    <name evidence="4" type="ORF">HCK00_20745</name>
</gene>
<feature type="active site" description="Cysteine persulfide intermediate" evidence="3">
    <location>
        <position position="115"/>
    </location>
</feature>
<dbReference type="NCBIfam" id="NF001943">
    <property type="entry name" value="PRK00724.1-2"/>
    <property type="match status" value="1"/>
</dbReference>
<dbReference type="PANTHER" id="PTHR30592:SF1">
    <property type="entry name" value="SULFUR CARRIER PROTEIN FDHD"/>
    <property type="match status" value="1"/>
</dbReference>
<dbReference type="PIRSF" id="PIRSF015626">
    <property type="entry name" value="FdhD"/>
    <property type="match status" value="1"/>
</dbReference>
<keyword evidence="2 3" id="KW-0501">Molybdenum cofactor biosynthesis</keyword>
<comment type="caution">
    <text evidence="4">The sequence shown here is derived from an EMBL/GenBank/DDBJ whole genome shotgun (WGS) entry which is preliminary data.</text>
</comment>
<dbReference type="Gene3D" id="3.10.20.10">
    <property type="match status" value="1"/>
</dbReference>
<dbReference type="PANTHER" id="PTHR30592">
    <property type="entry name" value="FORMATE DEHYDROGENASE"/>
    <property type="match status" value="1"/>
</dbReference>
<dbReference type="Gene3D" id="3.40.140.10">
    <property type="entry name" value="Cytidine Deaminase, domain 2"/>
    <property type="match status" value="1"/>
</dbReference>
<comment type="caution">
    <text evidence="3">Lacks conserved residue(s) required for the propagation of feature annotation.</text>
</comment>
<keyword evidence="1 3" id="KW-0963">Cytoplasm</keyword>
<dbReference type="NCBIfam" id="TIGR00129">
    <property type="entry name" value="fdhD_narQ"/>
    <property type="match status" value="1"/>
</dbReference>
<evidence type="ECO:0000256" key="3">
    <source>
        <dbReference type="HAMAP-Rule" id="MF_00187"/>
    </source>
</evidence>
<dbReference type="HAMAP" id="MF_00187">
    <property type="entry name" value="FdhD"/>
    <property type="match status" value="1"/>
</dbReference>
<proteinExistence type="inferred from homology"/>
<protein>
    <recommendedName>
        <fullName evidence="3">Sulfur carrier protein FdhD</fullName>
    </recommendedName>
</protein>
<evidence type="ECO:0000256" key="1">
    <source>
        <dbReference type="ARBA" id="ARBA00022490"/>
    </source>
</evidence>
<evidence type="ECO:0000313" key="4">
    <source>
        <dbReference type="EMBL" id="NJQ02902.1"/>
    </source>
</evidence>
<evidence type="ECO:0000313" key="5">
    <source>
        <dbReference type="Proteomes" id="UP000695264"/>
    </source>
</evidence>
<comment type="function">
    <text evidence="3">Required for formate dehydrogenase (FDH) activity. Acts as a sulfur carrier protein that transfers sulfur from IscS to the molybdenum cofactor prior to its insertion into FDH.</text>
</comment>
<dbReference type="SUPFAM" id="SSF53927">
    <property type="entry name" value="Cytidine deaminase-like"/>
    <property type="match status" value="1"/>
</dbReference>
<name>A0ABX1C4Q8_9ACTN</name>